<evidence type="ECO:0000313" key="3">
    <source>
        <dbReference type="Proteomes" id="UP000219546"/>
    </source>
</evidence>
<evidence type="ECO:0000313" key="2">
    <source>
        <dbReference type="EMBL" id="SNX67301.1"/>
    </source>
</evidence>
<keyword evidence="3" id="KW-1185">Reference proteome</keyword>
<gene>
    <name evidence="2" type="ORF">SAMN05877753_101620</name>
</gene>
<feature type="transmembrane region" description="Helical" evidence="1">
    <location>
        <begin position="39"/>
        <end position="63"/>
    </location>
</feature>
<accession>A0A285CI72</accession>
<dbReference type="Proteomes" id="UP000219546">
    <property type="component" value="Unassembled WGS sequence"/>
</dbReference>
<name>A0A285CI72_9BACI</name>
<evidence type="ECO:0000256" key="1">
    <source>
        <dbReference type="SAM" id="Phobius"/>
    </source>
</evidence>
<dbReference type="EMBL" id="OAOP01000001">
    <property type="protein sequence ID" value="SNX67301.1"/>
    <property type="molecule type" value="Genomic_DNA"/>
</dbReference>
<keyword evidence="1" id="KW-0472">Membrane</keyword>
<reference evidence="2 3" key="1">
    <citation type="submission" date="2017-08" db="EMBL/GenBank/DDBJ databases">
        <authorList>
            <person name="de Groot N.N."/>
        </authorList>
    </citation>
    <scope>NUCLEOTIDE SEQUENCE [LARGE SCALE GENOMIC DNA]</scope>
    <source>
        <strain evidence="2 3">JC228</strain>
    </source>
</reference>
<proteinExistence type="predicted"/>
<organism evidence="2 3">
    <name type="scientific">Bacillus oleivorans</name>
    <dbReference type="NCBI Taxonomy" id="1448271"/>
    <lineage>
        <taxon>Bacteria</taxon>
        <taxon>Bacillati</taxon>
        <taxon>Bacillota</taxon>
        <taxon>Bacilli</taxon>
        <taxon>Bacillales</taxon>
        <taxon>Bacillaceae</taxon>
        <taxon>Bacillus</taxon>
    </lineage>
</organism>
<sequence length="64" mass="7604">MSRAQFFHQNGNNEHVELYLKIQTNPIQKKNDRMWLTNFFMQIGLIVHCPLVTLPFFVISIIID</sequence>
<protein>
    <submittedName>
        <fullName evidence="2">Uncharacterized protein</fullName>
    </submittedName>
</protein>
<dbReference type="AlphaFoldDB" id="A0A285CI72"/>
<keyword evidence="1" id="KW-0812">Transmembrane</keyword>
<keyword evidence="1" id="KW-1133">Transmembrane helix</keyword>